<keyword evidence="4" id="KW-1185">Reference proteome</keyword>
<evidence type="ECO:0000256" key="2">
    <source>
        <dbReference type="SAM" id="SignalP"/>
    </source>
</evidence>
<feature type="compositionally biased region" description="Gly residues" evidence="1">
    <location>
        <begin position="258"/>
        <end position="269"/>
    </location>
</feature>
<protein>
    <recommendedName>
        <fullName evidence="5">DUF11 domain-containing protein</fullName>
    </recommendedName>
</protein>
<dbReference type="Proteomes" id="UP000029385">
    <property type="component" value="Unassembled WGS sequence"/>
</dbReference>
<dbReference type="AlphaFoldDB" id="A0A091BFR7"/>
<feature type="compositionally biased region" description="Low complexity" evidence="1">
    <location>
        <begin position="301"/>
        <end position="312"/>
    </location>
</feature>
<accession>A0A091BFR7</accession>
<gene>
    <name evidence="3" type="ORF">N789_11740</name>
</gene>
<evidence type="ECO:0000313" key="4">
    <source>
        <dbReference type="Proteomes" id="UP000029385"/>
    </source>
</evidence>
<evidence type="ECO:0000256" key="1">
    <source>
        <dbReference type="SAM" id="MobiDB-lite"/>
    </source>
</evidence>
<comment type="caution">
    <text evidence="3">The sequence shown here is derived from an EMBL/GenBank/DDBJ whole genome shotgun (WGS) entry which is preliminary data.</text>
</comment>
<feature type="chain" id="PRO_5001871152" description="DUF11 domain-containing protein" evidence="2">
    <location>
        <begin position="37"/>
        <end position="439"/>
    </location>
</feature>
<dbReference type="PATRIC" id="fig|1121015.4.peg.1825"/>
<dbReference type="EMBL" id="AVCI01000006">
    <property type="protein sequence ID" value="KFN43225.1"/>
    <property type="molecule type" value="Genomic_DNA"/>
</dbReference>
<reference evidence="3 4" key="1">
    <citation type="submission" date="2013-09" db="EMBL/GenBank/DDBJ databases">
        <title>Genome sequencing of Arenimonas oryziterrae.</title>
        <authorList>
            <person name="Chen F."/>
            <person name="Wang G."/>
        </authorList>
    </citation>
    <scope>NUCLEOTIDE SEQUENCE [LARGE SCALE GENOMIC DNA]</scope>
    <source>
        <strain evidence="3 4">YC6267</strain>
    </source>
</reference>
<name>A0A091BFR7_9GAMM</name>
<dbReference type="eggNOG" id="ENOG50335J1">
    <property type="taxonomic scope" value="Bacteria"/>
</dbReference>
<sequence>MRLFDDVSSMKTSVRCPRRVIVAALALAMLPALSFAQVVTTCPAALETTQLFSYTGAPTTFVVPANVSAVRIIAVGADGGANTDAAFAGGAGAQAEGTFAVTAGQVFTIIAGEAPPGGDLEAGGGGASGAYLAAALAVIAGGGGGDDNTGAGGGGTATNNGGNGGNPAGGDCTLGGLGGTGGAGGENGELGSPTQACQTGDGGAGGGGFNSAGGSSDDVAATAPAHRGPSGGGQCSIAGAAGGTAGLRDPTDGTSDGARGGFGLCGGGGSDHRESGGGGGYSGGGGGPEGALPGGGGSFVGATATTPTLTAGTNGGGSGRNGSVRVCYTTRANLGITKDDGVVTRLTGSTATYTINVTNAGPASANGAIVRDAGGVPGLNCTTAVCTATGGAQCPGGAVNGAGVAVPIASLQAGVAIPTFPTTGNIAITLTCNVTATGF</sequence>
<dbReference type="RefSeq" id="WP_022970184.1">
    <property type="nucleotide sequence ID" value="NZ_ATVD01000005.1"/>
</dbReference>
<feature type="compositionally biased region" description="Gly residues" evidence="1">
    <location>
        <begin position="276"/>
        <end position="299"/>
    </location>
</feature>
<feature type="signal peptide" evidence="2">
    <location>
        <begin position="1"/>
        <end position="36"/>
    </location>
</feature>
<proteinExistence type="predicted"/>
<keyword evidence="2" id="KW-0732">Signal</keyword>
<evidence type="ECO:0008006" key="5">
    <source>
        <dbReference type="Google" id="ProtNLM"/>
    </source>
</evidence>
<evidence type="ECO:0000313" key="3">
    <source>
        <dbReference type="EMBL" id="KFN43225.1"/>
    </source>
</evidence>
<feature type="compositionally biased region" description="Gly residues" evidence="1">
    <location>
        <begin position="200"/>
        <end position="211"/>
    </location>
</feature>
<dbReference type="STRING" id="1121015.GCA_000420545_02579"/>
<feature type="region of interest" description="Disordered" evidence="1">
    <location>
        <begin position="183"/>
        <end position="317"/>
    </location>
</feature>
<feature type="compositionally biased region" description="Gly residues" evidence="1">
    <location>
        <begin position="229"/>
        <end position="245"/>
    </location>
</feature>
<organism evidence="3 4">
    <name type="scientific">Arenimonas oryziterrae DSM 21050 = YC6267</name>
    <dbReference type="NCBI Taxonomy" id="1121015"/>
    <lineage>
        <taxon>Bacteria</taxon>
        <taxon>Pseudomonadati</taxon>
        <taxon>Pseudomonadota</taxon>
        <taxon>Gammaproteobacteria</taxon>
        <taxon>Lysobacterales</taxon>
        <taxon>Lysobacteraceae</taxon>
        <taxon>Arenimonas</taxon>
    </lineage>
</organism>